<dbReference type="PANTHER" id="PTHR28511">
    <property type="entry name" value="ENDONUCLEASE V"/>
    <property type="match status" value="1"/>
</dbReference>
<comment type="catalytic activity">
    <reaction evidence="6">
        <text>Endonucleolytic cleavage at apurinic or apyrimidinic sites to products with a 5'-phosphate.</text>
        <dbReference type="EC" id="3.1.21.7"/>
    </reaction>
</comment>
<evidence type="ECO:0000256" key="5">
    <source>
        <dbReference type="ARBA" id="ARBA00022801"/>
    </source>
</evidence>
<keyword evidence="5 6" id="KW-0378">Hydrolase</keyword>
<protein>
    <recommendedName>
        <fullName evidence="6">Endonuclease V</fullName>
        <ecNumber evidence="6">3.1.21.7</ecNumber>
    </recommendedName>
    <alternativeName>
        <fullName evidence="6">Deoxyinosine 3'endonuclease</fullName>
    </alternativeName>
    <alternativeName>
        <fullName evidence="6">Deoxyribonuclease V</fullName>
        <shortName evidence="6">DNase V</shortName>
    </alternativeName>
</protein>
<comment type="caution">
    <text evidence="7">The sequence shown here is derived from an EMBL/GenBank/DDBJ whole genome shotgun (WGS) entry which is preliminary data.</text>
</comment>
<dbReference type="EC" id="3.1.21.7" evidence="6"/>
<dbReference type="GO" id="GO:0004519">
    <property type="term" value="F:endonuclease activity"/>
    <property type="evidence" value="ECO:0007669"/>
    <property type="project" value="UniProtKB-KW"/>
</dbReference>
<gene>
    <name evidence="6" type="primary">nfi</name>
    <name evidence="7" type="ORF">RM540_07230</name>
</gene>
<dbReference type="Gene3D" id="3.30.2170.10">
    <property type="entry name" value="archaeoglobus fulgidus dsm 4304 superfamily"/>
    <property type="match status" value="1"/>
</dbReference>
<keyword evidence="6" id="KW-0234">DNA repair</keyword>
<keyword evidence="6" id="KW-0227">DNA damage</keyword>
<dbReference type="RefSeq" id="WP_311662884.1">
    <property type="nucleotide sequence ID" value="NZ_JAVRHT010000013.1"/>
</dbReference>
<keyword evidence="2 6" id="KW-0963">Cytoplasm</keyword>
<evidence type="ECO:0000256" key="6">
    <source>
        <dbReference type="HAMAP-Rule" id="MF_00801"/>
    </source>
</evidence>
<dbReference type="CDD" id="cd06559">
    <property type="entry name" value="Endonuclease_V"/>
    <property type="match status" value="1"/>
</dbReference>
<keyword evidence="3 6" id="KW-0540">Nuclease</keyword>
<comment type="function">
    <text evidence="6">DNA repair enzyme involved in the repair of deaminated bases. Selectively cleaves double-stranded DNA at the second phosphodiester bond 3' to a deoxyinosine leaving behind the intact lesion on the nicked DNA.</text>
</comment>
<dbReference type="EMBL" id="JAVRHT010000013">
    <property type="protein sequence ID" value="MDT0631541.1"/>
    <property type="molecule type" value="Genomic_DNA"/>
</dbReference>
<dbReference type="InterPro" id="IPR007581">
    <property type="entry name" value="Endonuclease-V"/>
</dbReference>
<dbReference type="Pfam" id="PF04493">
    <property type="entry name" value="Endonuclease_5"/>
    <property type="match status" value="1"/>
</dbReference>
<proteinExistence type="inferred from homology"/>
<evidence type="ECO:0000256" key="4">
    <source>
        <dbReference type="ARBA" id="ARBA00022759"/>
    </source>
</evidence>
<keyword evidence="6" id="KW-0460">Magnesium</keyword>
<evidence type="ECO:0000313" key="7">
    <source>
        <dbReference type="EMBL" id="MDT0631541.1"/>
    </source>
</evidence>
<dbReference type="PANTHER" id="PTHR28511:SF1">
    <property type="entry name" value="ENDONUCLEASE V"/>
    <property type="match status" value="1"/>
</dbReference>
<reference evidence="7 8" key="1">
    <citation type="submission" date="2023-09" db="EMBL/GenBank/DDBJ databases">
        <authorList>
            <person name="Rey-Velasco X."/>
        </authorList>
    </citation>
    <scope>NUCLEOTIDE SEQUENCE [LARGE SCALE GENOMIC DNA]</scope>
    <source>
        <strain evidence="7 8">F394</strain>
    </source>
</reference>
<evidence type="ECO:0000256" key="1">
    <source>
        <dbReference type="ARBA" id="ARBA00004496"/>
    </source>
</evidence>
<evidence type="ECO:0000256" key="3">
    <source>
        <dbReference type="ARBA" id="ARBA00022722"/>
    </source>
</evidence>
<comment type="cofactor">
    <cofactor evidence="6">
        <name>Mg(2+)</name>
        <dbReference type="ChEBI" id="CHEBI:18420"/>
    </cofactor>
</comment>
<evidence type="ECO:0000256" key="2">
    <source>
        <dbReference type="ARBA" id="ARBA00022490"/>
    </source>
</evidence>
<comment type="similarity">
    <text evidence="6">Belongs to the endonuclease V family.</text>
</comment>
<keyword evidence="4 6" id="KW-0255">Endonuclease</keyword>
<feature type="binding site" evidence="6">
    <location>
        <position position="44"/>
    </location>
    <ligand>
        <name>Mg(2+)</name>
        <dbReference type="ChEBI" id="CHEBI:18420"/>
    </ligand>
</feature>
<dbReference type="HAMAP" id="MF_00801">
    <property type="entry name" value="Endonuclease_5"/>
    <property type="match status" value="1"/>
</dbReference>
<feature type="site" description="Interaction with target DNA" evidence="6">
    <location>
        <position position="81"/>
    </location>
</feature>
<accession>A0ABU3BQH1</accession>
<dbReference type="Proteomes" id="UP001267426">
    <property type="component" value="Unassembled WGS sequence"/>
</dbReference>
<feature type="binding site" evidence="6">
    <location>
        <position position="111"/>
    </location>
    <ligand>
        <name>Mg(2+)</name>
        <dbReference type="ChEBI" id="CHEBI:18420"/>
    </ligand>
</feature>
<keyword evidence="8" id="KW-1185">Reference proteome</keyword>
<name>A0ABU3BQH1_9BACT</name>
<organism evidence="7 8">
    <name type="scientific">Rubrivirga litoralis</name>
    <dbReference type="NCBI Taxonomy" id="3075598"/>
    <lineage>
        <taxon>Bacteria</taxon>
        <taxon>Pseudomonadati</taxon>
        <taxon>Rhodothermota</taxon>
        <taxon>Rhodothermia</taxon>
        <taxon>Rhodothermales</taxon>
        <taxon>Rubricoccaceae</taxon>
        <taxon>Rubrivirga</taxon>
    </lineage>
</organism>
<sequence>MTLHHAHPWDVTPKEAVQIQRELAPLVREEPLDFDAVRTVAGLDVSVRGDRVRAAIVVLDVRDDLRVVDQAIWEGPVAFPYVPGLLSFREVPAILPALEQLQAPPDVYMLDAQGRAHPRRFGLACHLGVLLNAPALGVAKTILVGRHEPLDEDKGAAAPLVHKGETVGLALRTRARVKPVYVSVGHRMELRDAGRLALRLAVKYKLPQPTHLAHRLSYKGEL</sequence>
<evidence type="ECO:0000313" key="8">
    <source>
        <dbReference type="Proteomes" id="UP001267426"/>
    </source>
</evidence>
<keyword evidence="6" id="KW-0479">Metal-binding</keyword>
<comment type="subcellular location">
    <subcellularLocation>
        <location evidence="1 6">Cytoplasm</location>
    </subcellularLocation>
</comment>